<protein>
    <submittedName>
        <fullName evidence="1">Uncharacterized protein</fullName>
    </submittedName>
</protein>
<dbReference type="STRING" id="5353.A0A1Q3DVA7"/>
<gene>
    <name evidence="1" type="ORF">LENED_000091</name>
</gene>
<sequence length="259" mass="29149">MGSTLSTLSTALTKGAESASYNGHPTEQDVVDVREFMLSFLPIEIIDLILDFGEYWPCLRVDSNNEIEAVASGTITGEATWLYLISPPIPPREISGTDSRHRRIRKVTFEMESHDQGWTSFPENIGTYNGSWSWFEAIIFRPSVSPCWVDLNSGPFNFGATFNAQDIKELFPEPNPNGWLIQTNIVASNESLSHSVTWTEFEDEEAFVDPTSLKGREGLGHELVRSLEPGDRIMLMAKSKFPGWTNHIYEGSIEIYYSI</sequence>
<dbReference type="Proteomes" id="UP000188533">
    <property type="component" value="Unassembled WGS sequence"/>
</dbReference>
<name>A0A1Q3DVA7_LENED</name>
<reference evidence="1 2" key="2">
    <citation type="submission" date="2017-02" db="EMBL/GenBank/DDBJ databases">
        <title>A genome survey and senescence transcriptome analysis in Lentinula edodes.</title>
        <authorList>
            <person name="Sakamoto Y."/>
            <person name="Nakade K."/>
            <person name="Sato S."/>
            <person name="Yoshida Y."/>
            <person name="Miyazaki K."/>
            <person name="Natsume S."/>
            <person name="Konno N."/>
        </authorList>
    </citation>
    <scope>NUCLEOTIDE SEQUENCE [LARGE SCALE GENOMIC DNA]</scope>
    <source>
        <strain evidence="1 2">NBRC 111202</strain>
    </source>
</reference>
<proteinExistence type="predicted"/>
<dbReference type="EMBL" id="BDGU01000002">
    <property type="protein sequence ID" value="GAV98698.1"/>
    <property type="molecule type" value="Genomic_DNA"/>
</dbReference>
<evidence type="ECO:0000313" key="1">
    <source>
        <dbReference type="EMBL" id="GAV98698.1"/>
    </source>
</evidence>
<dbReference type="AlphaFoldDB" id="A0A1Q3DVA7"/>
<reference evidence="1 2" key="1">
    <citation type="submission" date="2016-08" db="EMBL/GenBank/DDBJ databases">
        <authorList>
            <consortium name="Lentinula edodes genome sequencing consortium"/>
            <person name="Sakamoto Y."/>
            <person name="Nakade K."/>
            <person name="Sato S."/>
            <person name="Yoshida Y."/>
            <person name="Miyazaki K."/>
            <person name="Natsume S."/>
            <person name="Konno N."/>
        </authorList>
    </citation>
    <scope>NUCLEOTIDE SEQUENCE [LARGE SCALE GENOMIC DNA]</scope>
    <source>
        <strain evidence="1 2">NBRC 111202</strain>
    </source>
</reference>
<accession>A0A1Q3DVA7</accession>
<evidence type="ECO:0000313" key="2">
    <source>
        <dbReference type="Proteomes" id="UP000188533"/>
    </source>
</evidence>
<organism evidence="1 2">
    <name type="scientific">Lentinula edodes</name>
    <name type="common">Shiitake mushroom</name>
    <name type="synonym">Lentinus edodes</name>
    <dbReference type="NCBI Taxonomy" id="5353"/>
    <lineage>
        <taxon>Eukaryota</taxon>
        <taxon>Fungi</taxon>
        <taxon>Dikarya</taxon>
        <taxon>Basidiomycota</taxon>
        <taxon>Agaricomycotina</taxon>
        <taxon>Agaricomycetes</taxon>
        <taxon>Agaricomycetidae</taxon>
        <taxon>Agaricales</taxon>
        <taxon>Marasmiineae</taxon>
        <taxon>Omphalotaceae</taxon>
        <taxon>Lentinula</taxon>
    </lineage>
</organism>
<keyword evidence="2" id="KW-1185">Reference proteome</keyword>
<comment type="caution">
    <text evidence="1">The sequence shown here is derived from an EMBL/GenBank/DDBJ whole genome shotgun (WGS) entry which is preliminary data.</text>
</comment>